<dbReference type="GO" id="GO:0005829">
    <property type="term" value="C:cytosol"/>
    <property type="evidence" value="ECO:0007669"/>
    <property type="project" value="TreeGrafter"/>
</dbReference>
<evidence type="ECO:0008006" key="6">
    <source>
        <dbReference type="Google" id="ProtNLM"/>
    </source>
</evidence>
<evidence type="ECO:0000256" key="2">
    <source>
        <dbReference type="ARBA" id="ARBA00023306"/>
    </source>
</evidence>
<dbReference type="PANTHER" id="PTHR12634">
    <property type="entry name" value="SIT4 YEAST -ASSOCIATING PROTEIN-RELATED"/>
    <property type="match status" value="1"/>
</dbReference>
<keyword evidence="2" id="KW-0131">Cell cycle</keyword>
<feature type="region of interest" description="Disordered" evidence="3">
    <location>
        <begin position="748"/>
        <end position="796"/>
    </location>
</feature>
<sequence length="796" mass="90137">MFWRFGFHNSSAIDALLDREDITLEHILEEEDLLQETKSHNQKLINLYIISFHIYAPWPFHTFFCKPENLGQLLNYITASDLDDSAKYKYPFLACEIIACEVPYIVDAIVLENKDLLESFWTFLDRTAAPRRRLNDTEKPITEETGLDPLQASYFCKTISVLLAKRTTEMIEFIRSKPDNLNKILAHLQTSAIMDLLLTLVRVEELPEGKGTVQWLSDGGLLENLVSRLDPYLDSEEHSIAQQCICEIIRMSQTSLLESPSIGVNDLIIDLKSEEMMQRLAGFMLDEQAPNSTSTLINGVTIIIDLIRHNNSDMDNEPMLNDSYGYSANQVVREASVSLADMLKVLADNVPRFNALLLKPKSVHGPMETSIGKQTPLGFERLKICELFAELLHCSNMSNLNSSLAEESSAGNGTDAVQPEKKENNGNSVTEEPKSSSNDTSARKDNADNDEKRLAIGDYLKQKFIEYKVMPTCVDGQLTSKIVEAQKANDIDAKPKGMRLGYMGHLSFIADEIIKLLEGYPETIVSAVKDDVDLDSWNAYCNNELRITRERDRLPLGGTRPNDELEAATDDEEEEDDDDSNQYPRYLDQRVIDSGMDEDEEDDQEHWIAGRDDYDYGYDGGFGMPTNNQGSSIPENGAPLEDEEYGSDDDEETGRVITDWTRGFSQFPHANTLRRTQSHTRENENGEDTYDDNDEYDHVADATEMERRAAFQGGNNKEDSEDEQFGEFTSSSDSAQWAITSSFDNLEITSDNNTKERQPELSEDNYVRAVKTKEEDQKGKADQNYYLEDEEQHGEV</sequence>
<protein>
    <recommendedName>
        <fullName evidence="6">SAPS-domain-containing protein</fullName>
    </recommendedName>
</protein>
<feature type="region of interest" description="Disordered" evidence="3">
    <location>
        <begin position="622"/>
        <end position="652"/>
    </location>
</feature>
<evidence type="ECO:0000256" key="3">
    <source>
        <dbReference type="SAM" id="MobiDB-lite"/>
    </source>
</evidence>
<name>A0A8H7ESX0_9FUNG</name>
<dbReference type="OrthoDB" id="295029at2759"/>
<accession>A0A8H7ESX0</accession>
<feature type="compositionally biased region" description="Basic and acidic residues" evidence="3">
    <location>
        <begin position="771"/>
        <end position="781"/>
    </location>
</feature>
<feature type="region of interest" description="Disordered" evidence="3">
    <location>
        <begin position="404"/>
        <end position="449"/>
    </location>
</feature>
<dbReference type="GO" id="GO:0019903">
    <property type="term" value="F:protein phosphatase binding"/>
    <property type="evidence" value="ECO:0007669"/>
    <property type="project" value="InterPro"/>
</dbReference>
<evidence type="ECO:0000313" key="4">
    <source>
        <dbReference type="EMBL" id="KAF7725566.1"/>
    </source>
</evidence>
<dbReference type="GO" id="GO:0005634">
    <property type="term" value="C:nucleus"/>
    <property type="evidence" value="ECO:0007669"/>
    <property type="project" value="TreeGrafter"/>
</dbReference>
<gene>
    <name evidence="4" type="ORF">EC973_009521</name>
</gene>
<feature type="region of interest" description="Disordered" evidence="3">
    <location>
        <begin position="668"/>
        <end position="735"/>
    </location>
</feature>
<comment type="caution">
    <text evidence="4">The sequence shown here is derived from an EMBL/GenBank/DDBJ whole genome shotgun (WGS) entry which is preliminary data.</text>
</comment>
<feature type="compositionally biased region" description="Acidic residues" evidence="3">
    <location>
        <begin position="564"/>
        <end position="580"/>
    </location>
</feature>
<organism evidence="4 5">
    <name type="scientific">Apophysomyces ossiformis</name>
    <dbReference type="NCBI Taxonomy" id="679940"/>
    <lineage>
        <taxon>Eukaryota</taxon>
        <taxon>Fungi</taxon>
        <taxon>Fungi incertae sedis</taxon>
        <taxon>Mucoromycota</taxon>
        <taxon>Mucoromycotina</taxon>
        <taxon>Mucoromycetes</taxon>
        <taxon>Mucorales</taxon>
        <taxon>Mucorineae</taxon>
        <taxon>Mucoraceae</taxon>
        <taxon>Apophysomyces</taxon>
    </lineage>
</organism>
<dbReference type="InterPro" id="IPR007587">
    <property type="entry name" value="SAPS"/>
</dbReference>
<dbReference type="GO" id="GO:0019888">
    <property type="term" value="F:protein phosphatase regulator activity"/>
    <property type="evidence" value="ECO:0007669"/>
    <property type="project" value="TreeGrafter"/>
</dbReference>
<feature type="compositionally biased region" description="Acidic residues" evidence="3">
    <location>
        <begin position="640"/>
        <end position="652"/>
    </location>
</feature>
<comment type="similarity">
    <text evidence="1">Belongs to the SAPS family.</text>
</comment>
<reference evidence="4" key="1">
    <citation type="submission" date="2020-01" db="EMBL/GenBank/DDBJ databases">
        <title>Genome Sequencing of Three Apophysomyces-Like Fungal Strains Confirms a Novel Fungal Genus in the Mucoromycota with divergent Burkholderia-like Endosymbiotic Bacteria.</title>
        <authorList>
            <person name="Stajich J.E."/>
            <person name="Macias A.M."/>
            <person name="Carter-House D."/>
            <person name="Lovett B."/>
            <person name="Kasson L.R."/>
            <person name="Berry K."/>
            <person name="Grigoriev I."/>
            <person name="Chang Y."/>
            <person name="Spatafora J."/>
            <person name="Kasson M.T."/>
        </authorList>
    </citation>
    <scope>NUCLEOTIDE SEQUENCE</scope>
    <source>
        <strain evidence="4">NRRL A-21654</strain>
    </source>
</reference>
<feature type="compositionally biased region" description="Basic and acidic residues" evidence="3">
    <location>
        <begin position="696"/>
        <end position="709"/>
    </location>
</feature>
<dbReference type="PANTHER" id="PTHR12634:SF8">
    <property type="entry name" value="FIERY MOUNTAIN, ISOFORM D"/>
    <property type="match status" value="1"/>
</dbReference>
<feature type="compositionally biased region" description="Polar residues" evidence="3">
    <location>
        <begin position="425"/>
        <end position="440"/>
    </location>
</feature>
<keyword evidence="5" id="KW-1185">Reference proteome</keyword>
<dbReference type="Proteomes" id="UP000605846">
    <property type="component" value="Unassembled WGS sequence"/>
</dbReference>
<evidence type="ECO:0000313" key="5">
    <source>
        <dbReference type="Proteomes" id="UP000605846"/>
    </source>
</evidence>
<dbReference type="AlphaFoldDB" id="A0A8H7ESX0"/>
<feature type="compositionally biased region" description="Polar residues" evidence="3">
    <location>
        <begin position="625"/>
        <end position="634"/>
    </location>
</feature>
<feature type="compositionally biased region" description="Low complexity" evidence="3">
    <location>
        <begin position="404"/>
        <end position="413"/>
    </location>
</feature>
<evidence type="ECO:0000256" key="1">
    <source>
        <dbReference type="ARBA" id="ARBA00006180"/>
    </source>
</evidence>
<feature type="compositionally biased region" description="Acidic residues" evidence="3">
    <location>
        <begin position="685"/>
        <end position="695"/>
    </location>
</feature>
<feature type="compositionally biased region" description="Acidic residues" evidence="3">
    <location>
        <begin position="787"/>
        <end position="796"/>
    </location>
</feature>
<proteinExistence type="inferred from homology"/>
<dbReference type="Pfam" id="PF04499">
    <property type="entry name" value="SAPS"/>
    <property type="match status" value="1"/>
</dbReference>
<feature type="region of interest" description="Disordered" evidence="3">
    <location>
        <begin position="554"/>
        <end position="585"/>
    </location>
</feature>
<dbReference type="EMBL" id="JABAYA010000094">
    <property type="protein sequence ID" value="KAF7725566.1"/>
    <property type="molecule type" value="Genomic_DNA"/>
</dbReference>